<dbReference type="HAMAP" id="MF_01561">
    <property type="entry name" value="YcdX_phosphat"/>
    <property type="match status" value="1"/>
</dbReference>
<dbReference type="InterPro" id="IPR016195">
    <property type="entry name" value="Pol/histidinol_Pase-like"/>
</dbReference>
<feature type="binding site" evidence="4">
    <location>
        <position position="196"/>
    </location>
    <ligand>
        <name>Zn(2+)</name>
        <dbReference type="ChEBI" id="CHEBI:29105"/>
        <label>2</label>
    </ligand>
</feature>
<evidence type="ECO:0000259" key="5">
    <source>
        <dbReference type="SMART" id="SM00481"/>
    </source>
</evidence>
<accession>A0ABV7C7Y0</accession>
<proteinExistence type="inferred from homology"/>
<keyword evidence="2 4" id="KW-0378">Hydrolase</keyword>
<feature type="binding site" evidence="4">
    <location>
        <position position="41"/>
    </location>
    <ligand>
        <name>Zn(2+)</name>
        <dbReference type="ChEBI" id="CHEBI:29105"/>
        <label>2</label>
    </ligand>
</feature>
<feature type="binding site" evidence="4">
    <location>
        <position position="132"/>
    </location>
    <ligand>
        <name>Zn(2+)</name>
        <dbReference type="ChEBI" id="CHEBI:29105"/>
        <label>3</label>
    </ligand>
</feature>
<dbReference type="InterPro" id="IPR004013">
    <property type="entry name" value="PHP_dom"/>
</dbReference>
<comment type="cofactor">
    <cofactor evidence="4">
        <name>Zn(2+)</name>
        <dbReference type="ChEBI" id="CHEBI:29105"/>
    </cofactor>
    <text evidence="4">Binds 3 Zn(2+) ions per subunit.</text>
</comment>
<sequence>MRIAVDTHTHTYASGHAYSTLIENARAAKAQGLALLCTTDHASEMPGAPHHWFFTNQKVLPRFIETVGIIRGVEANIMNREGDVDTPEVVDQHLDWMIGSLHEPVVSVGSQEQQTEMLINVIKQGRVDALGHLGNPHYDFDFATVIECAAQYNVAIELNNSSLQGHSRAGSKPRCYEIARIAKEKGAYLTTGSDAHYCSHVGGFDEVLALIDSVDIPAQQVITHSPQQFLNFLQLRGRGSIEEFELLVE</sequence>
<organism evidence="6 7">
    <name type="scientific">Vibrio zhugei</name>
    <dbReference type="NCBI Taxonomy" id="2479546"/>
    <lineage>
        <taxon>Bacteria</taxon>
        <taxon>Pseudomonadati</taxon>
        <taxon>Pseudomonadota</taxon>
        <taxon>Gammaproteobacteria</taxon>
        <taxon>Vibrionales</taxon>
        <taxon>Vibrionaceae</taxon>
        <taxon>Vibrio</taxon>
    </lineage>
</organism>
<evidence type="ECO:0000256" key="1">
    <source>
        <dbReference type="ARBA" id="ARBA00022723"/>
    </source>
</evidence>
<dbReference type="Proteomes" id="UP001595384">
    <property type="component" value="Unassembled WGS sequence"/>
</dbReference>
<gene>
    <name evidence="6" type="ORF">ACFODT_07815</name>
</gene>
<dbReference type="InterPro" id="IPR050243">
    <property type="entry name" value="PHP_phosphatase"/>
</dbReference>
<protein>
    <submittedName>
        <fullName evidence="6">Phosphatase</fullName>
    </submittedName>
</protein>
<evidence type="ECO:0000313" key="6">
    <source>
        <dbReference type="EMBL" id="MFC3023728.1"/>
    </source>
</evidence>
<keyword evidence="3 4" id="KW-0862">Zinc</keyword>
<dbReference type="CDD" id="cd07437">
    <property type="entry name" value="PHP_HisPPase_Ycdx_like"/>
    <property type="match status" value="1"/>
</dbReference>
<dbReference type="SMART" id="SM00481">
    <property type="entry name" value="POLIIIAc"/>
    <property type="match status" value="1"/>
</dbReference>
<evidence type="ECO:0000256" key="3">
    <source>
        <dbReference type="ARBA" id="ARBA00022833"/>
    </source>
</evidence>
<dbReference type="SUPFAM" id="SSF89550">
    <property type="entry name" value="PHP domain-like"/>
    <property type="match status" value="1"/>
</dbReference>
<keyword evidence="1 4" id="KW-0479">Metal-binding</keyword>
<feature type="binding site" evidence="4">
    <location>
        <position position="16"/>
    </location>
    <ligand>
        <name>Zn(2+)</name>
        <dbReference type="ChEBI" id="CHEBI:29105"/>
        <label>2</label>
    </ligand>
</feature>
<feature type="domain" description="Polymerase/histidinol phosphatase N-terminal" evidence="5">
    <location>
        <begin position="5"/>
        <end position="79"/>
    </location>
</feature>
<name>A0ABV7C7Y0_9VIBR</name>
<dbReference type="EMBL" id="JBHRSE010000051">
    <property type="protein sequence ID" value="MFC3023728.1"/>
    <property type="molecule type" value="Genomic_DNA"/>
</dbReference>
<feature type="binding site" evidence="4">
    <location>
        <position position="102"/>
    </location>
    <ligand>
        <name>Zn(2+)</name>
        <dbReference type="ChEBI" id="CHEBI:29105"/>
        <label>3</label>
    </ligand>
</feature>
<dbReference type="PANTHER" id="PTHR36928:SF1">
    <property type="entry name" value="PHOSPHATASE YCDX-RELATED"/>
    <property type="match status" value="1"/>
</dbReference>
<feature type="binding site" evidence="4">
    <location>
        <position position="10"/>
    </location>
    <ligand>
        <name>Zn(2+)</name>
        <dbReference type="ChEBI" id="CHEBI:29105"/>
        <label>1</label>
    </ligand>
</feature>
<dbReference type="Gene3D" id="3.20.20.140">
    <property type="entry name" value="Metal-dependent hydrolases"/>
    <property type="match status" value="1"/>
</dbReference>
<evidence type="ECO:0000313" key="7">
    <source>
        <dbReference type="Proteomes" id="UP001595384"/>
    </source>
</evidence>
<evidence type="ECO:0000256" key="4">
    <source>
        <dbReference type="HAMAP-Rule" id="MF_01561"/>
    </source>
</evidence>
<feature type="binding site" evidence="4">
    <location>
        <position position="194"/>
    </location>
    <ligand>
        <name>Zn(2+)</name>
        <dbReference type="ChEBI" id="CHEBI:29105"/>
        <label>1</label>
    </ligand>
</feature>
<comment type="caution">
    <text evidence="6">The sequence shown here is derived from an EMBL/GenBank/DDBJ whole genome shotgun (WGS) entry which is preliminary data.</text>
</comment>
<reference evidence="7" key="1">
    <citation type="journal article" date="2019" name="Int. J. Syst. Evol. Microbiol.">
        <title>The Global Catalogue of Microorganisms (GCM) 10K type strain sequencing project: providing services to taxonomists for standard genome sequencing and annotation.</title>
        <authorList>
            <consortium name="The Broad Institute Genomics Platform"/>
            <consortium name="The Broad Institute Genome Sequencing Center for Infectious Disease"/>
            <person name="Wu L."/>
            <person name="Ma J."/>
        </authorList>
    </citation>
    <scope>NUCLEOTIDE SEQUENCE [LARGE SCALE GENOMIC DNA]</scope>
    <source>
        <strain evidence="7">KCTC 62784</strain>
    </source>
</reference>
<comment type="similarity">
    <text evidence="4">Belongs to the PHP family.</text>
</comment>
<evidence type="ECO:0000256" key="2">
    <source>
        <dbReference type="ARBA" id="ARBA00022801"/>
    </source>
</evidence>
<dbReference type="InterPro" id="IPR003141">
    <property type="entry name" value="Pol/His_phosphatase_N"/>
</dbReference>
<dbReference type="NCBIfam" id="NF006702">
    <property type="entry name" value="PRK09248.1"/>
    <property type="match status" value="1"/>
</dbReference>
<feature type="binding site" evidence="4">
    <location>
        <position position="8"/>
    </location>
    <ligand>
        <name>Zn(2+)</name>
        <dbReference type="ChEBI" id="CHEBI:29105"/>
        <label>1</label>
    </ligand>
</feature>
<dbReference type="PANTHER" id="PTHR36928">
    <property type="entry name" value="PHOSPHATASE YCDX-RELATED"/>
    <property type="match status" value="1"/>
</dbReference>
<dbReference type="Pfam" id="PF02811">
    <property type="entry name" value="PHP"/>
    <property type="match status" value="1"/>
</dbReference>
<dbReference type="RefSeq" id="WP_123014485.1">
    <property type="nucleotide sequence ID" value="NZ_AP024912.1"/>
</dbReference>
<keyword evidence="7" id="KW-1185">Reference proteome</keyword>
<feature type="binding site" evidence="4">
    <location>
        <position position="74"/>
    </location>
    <ligand>
        <name>Zn(2+)</name>
        <dbReference type="ChEBI" id="CHEBI:29105"/>
        <label>3</label>
    </ligand>
</feature>
<feature type="binding site" evidence="4">
    <location>
        <position position="74"/>
    </location>
    <ligand>
        <name>Zn(2+)</name>
        <dbReference type="ChEBI" id="CHEBI:29105"/>
        <label>1</label>
    </ligand>
</feature>
<dbReference type="InterPro" id="IPR023710">
    <property type="entry name" value="Phosphatase_YcdX_put"/>
</dbReference>